<gene>
    <name evidence="5" type="ORF">ACFFK0_07975</name>
</gene>
<evidence type="ECO:0000313" key="5">
    <source>
        <dbReference type="EMBL" id="MFC0212398.1"/>
    </source>
</evidence>
<dbReference type="PANTHER" id="PTHR22550">
    <property type="entry name" value="SPORE GERMINATION PROTEIN"/>
    <property type="match status" value="1"/>
</dbReference>
<comment type="similarity">
    <text evidence="1">Belongs to the GerABKA family.</text>
</comment>
<accession>A0ABV6DIB3</accession>
<dbReference type="Pfam" id="PF03323">
    <property type="entry name" value="GerA"/>
    <property type="match status" value="1"/>
</dbReference>
<evidence type="ECO:0000256" key="1">
    <source>
        <dbReference type="ARBA" id="ARBA00005278"/>
    </source>
</evidence>
<proteinExistence type="inferred from homology"/>
<keyword evidence="4" id="KW-0812">Transmembrane</keyword>
<evidence type="ECO:0000256" key="4">
    <source>
        <dbReference type="SAM" id="Phobius"/>
    </source>
</evidence>
<dbReference type="Proteomes" id="UP001589776">
    <property type="component" value="Unassembled WGS sequence"/>
</dbReference>
<comment type="caution">
    <text evidence="5">The sequence shown here is derived from an EMBL/GenBank/DDBJ whole genome shotgun (WGS) entry which is preliminary data.</text>
</comment>
<keyword evidence="2 4" id="KW-0472">Membrane</keyword>
<dbReference type="PIRSF" id="PIRSF005690">
    <property type="entry name" value="GerBA"/>
    <property type="match status" value="1"/>
</dbReference>
<feature type="transmembrane region" description="Helical" evidence="4">
    <location>
        <begin position="403"/>
        <end position="425"/>
    </location>
</feature>
<evidence type="ECO:0000256" key="2">
    <source>
        <dbReference type="ARBA" id="ARBA00023136"/>
    </source>
</evidence>
<dbReference type="EMBL" id="JBHLWN010000030">
    <property type="protein sequence ID" value="MFC0212398.1"/>
    <property type="molecule type" value="Genomic_DNA"/>
</dbReference>
<dbReference type="InterPro" id="IPR050768">
    <property type="entry name" value="UPF0353/GerABKA_families"/>
</dbReference>
<feature type="transmembrane region" description="Helical" evidence="4">
    <location>
        <begin position="314"/>
        <end position="333"/>
    </location>
</feature>
<evidence type="ECO:0000256" key="3">
    <source>
        <dbReference type="SAM" id="MobiDB-lite"/>
    </source>
</evidence>
<dbReference type="InterPro" id="IPR004995">
    <property type="entry name" value="Spore_Ger"/>
</dbReference>
<keyword evidence="4" id="KW-1133">Transmembrane helix</keyword>
<protein>
    <submittedName>
        <fullName evidence="5">Spore germination protein</fullName>
    </submittedName>
</protein>
<sequence length="516" mass="57778">MDVKWFLKKTNVNMSNSTNDSNRLSNDLNANVNRIKDEFSYPQNKALIVRDVFIPFIGREGTILFLEGAADTKTLEEHILEPIMAQTGITPEPAPDGILSELMKRILSTAGGQKASLFDEIIRDLLKGNTIICIQGHSEALSIETPGFESRAISEPTNENVLKGPKESFIESAAANRSLIRKQIKDVRLMTEVVNIGDKSLREVSILYLKEVADPALVEKIKDKLRQTNSDLVQSISLLEQFIEERQYSLLPASLLTERPDRACSFLHEGHVVLLMDNSPLAMVLPVTFWALFHTSEDMHLRWAYGIFIRVIRIMAVFVALMTPSLYLAVSTYHEEMLPTDLLLAIASTRERVPFPAFLEVMIMEVTFELVREAGIRIPRAIGPTIGIVGALILGQAAVEANIISPILVIIVAMTGLSSFAIPEISFNFVVRIMRFFMLLSANFMGFYGIALTLTCVIAYMASFESYGVPFLSPLSPHFRSSKDLIIRPPIRKQWLRPQNMNPQDPERSQKPKGNS</sequence>
<keyword evidence="6" id="KW-1185">Reference proteome</keyword>
<feature type="transmembrane region" description="Helical" evidence="4">
    <location>
        <begin position="272"/>
        <end position="293"/>
    </location>
</feature>
<name>A0ABV6DIB3_9BACL</name>
<feature type="transmembrane region" description="Helical" evidence="4">
    <location>
        <begin position="378"/>
        <end position="397"/>
    </location>
</feature>
<feature type="transmembrane region" description="Helical" evidence="4">
    <location>
        <begin position="437"/>
        <end position="462"/>
    </location>
</feature>
<organism evidence="5 6">
    <name type="scientific">Paenibacillus chartarius</name>
    <dbReference type="NCBI Taxonomy" id="747481"/>
    <lineage>
        <taxon>Bacteria</taxon>
        <taxon>Bacillati</taxon>
        <taxon>Bacillota</taxon>
        <taxon>Bacilli</taxon>
        <taxon>Bacillales</taxon>
        <taxon>Paenibacillaceae</taxon>
        <taxon>Paenibacillus</taxon>
    </lineage>
</organism>
<evidence type="ECO:0000313" key="6">
    <source>
        <dbReference type="Proteomes" id="UP001589776"/>
    </source>
</evidence>
<dbReference type="PANTHER" id="PTHR22550:SF5">
    <property type="entry name" value="LEUCINE ZIPPER PROTEIN 4"/>
    <property type="match status" value="1"/>
</dbReference>
<reference evidence="5 6" key="1">
    <citation type="submission" date="2024-09" db="EMBL/GenBank/DDBJ databases">
        <authorList>
            <person name="Sun Q."/>
            <person name="Mori K."/>
        </authorList>
    </citation>
    <scope>NUCLEOTIDE SEQUENCE [LARGE SCALE GENOMIC DNA]</scope>
    <source>
        <strain evidence="5 6">CCM 7759</strain>
    </source>
</reference>
<feature type="region of interest" description="Disordered" evidence="3">
    <location>
        <begin position="497"/>
        <end position="516"/>
    </location>
</feature>
<dbReference type="RefSeq" id="WP_377469555.1">
    <property type="nucleotide sequence ID" value="NZ_JBHLWN010000030.1"/>
</dbReference>